<evidence type="ECO:0000313" key="2">
    <source>
        <dbReference type="EMBL" id="GEM16937.1"/>
    </source>
</evidence>
<reference evidence="2 3" key="1">
    <citation type="submission" date="2013-04" db="EMBL/GenBank/DDBJ databases">
        <title>Gluconobacter oxydans NBRC 3293 whole genome sequence.</title>
        <authorList>
            <person name="Matsutani M."/>
            <person name="Yakushi T."/>
            <person name="Matsushita K."/>
        </authorList>
    </citation>
    <scope>NUCLEOTIDE SEQUENCE [LARGE SCALE GENOMIC DNA]</scope>
    <source>
        <strain evidence="2 3">NBRC 3293</strain>
    </source>
</reference>
<sequence>MFGTDSGRSPGERSEYRHEAGGAFSMELVKREPGGGPELLGAVYP</sequence>
<gene>
    <name evidence="2" type="ORF">NBRC3293_1434</name>
</gene>
<organism evidence="2 3">
    <name type="scientific">Gluconobacter oxydans NBRC 3293</name>
    <dbReference type="NCBI Taxonomy" id="1315969"/>
    <lineage>
        <taxon>Bacteria</taxon>
        <taxon>Pseudomonadati</taxon>
        <taxon>Pseudomonadota</taxon>
        <taxon>Alphaproteobacteria</taxon>
        <taxon>Acetobacterales</taxon>
        <taxon>Acetobacteraceae</taxon>
        <taxon>Gluconobacter</taxon>
    </lineage>
</organism>
<dbReference type="AlphaFoldDB" id="A0A829X265"/>
<accession>A0A829X265</accession>
<comment type="caution">
    <text evidence="2">The sequence shown here is derived from an EMBL/GenBank/DDBJ whole genome shotgun (WGS) entry which is preliminary data.</text>
</comment>
<dbReference type="EMBL" id="BARJ01000008">
    <property type="protein sequence ID" value="GEM16937.1"/>
    <property type="molecule type" value="Genomic_DNA"/>
</dbReference>
<evidence type="ECO:0000256" key="1">
    <source>
        <dbReference type="SAM" id="MobiDB-lite"/>
    </source>
</evidence>
<protein>
    <submittedName>
        <fullName evidence="2">Uncharacterized protein</fullName>
    </submittedName>
</protein>
<dbReference type="Proteomes" id="UP000484858">
    <property type="component" value="Unassembled WGS sequence"/>
</dbReference>
<proteinExistence type="predicted"/>
<feature type="region of interest" description="Disordered" evidence="1">
    <location>
        <begin position="1"/>
        <end position="21"/>
    </location>
</feature>
<evidence type="ECO:0000313" key="3">
    <source>
        <dbReference type="Proteomes" id="UP000484858"/>
    </source>
</evidence>
<feature type="compositionally biased region" description="Basic and acidic residues" evidence="1">
    <location>
        <begin position="10"/>
        <end position="20"/>
    </location>
</feature>
<name>A0A829X265_GLUOY</name>